<proteinExistence type="predicted"/>
<dbReference type="STRING" id="56484.A0A1Y2FIW2"/>
<dbReference type="OrthoDB" id="2118965at2759"/>
<feature type="compositionally biased region" description="Basic and acidic residues" evidence="1">
    <location>
        <begin position="1"/>
        <end position="13"/>
    </location>
</feature>
<protein>
    <recommendedName>
        <fullName evidence="4">Allergen</fullName>
    </recommendedName>
</protein>
<comment type="caution">
    <text evidence="2">The sequence shown here is derived from an EMBL/GenBank/DDBJ whole genome shotgun (WGS) entry which is preliminary data.</text>
</comment>
<evidence type="ECO:0008006" key="4">
    <source>
        <dbReference type="Google" id="ProtNLM"/>
    </source>
</evidence>
<dbReference type="Proteomes" id="UP000193685">
    <property type="component" value="Unassembled WGS sequence"/>
</dbReference>
<dbReference type="PANTHER" id="PTHR38703">
    <property type="entry name" value="CHROMOSOME 8, WHOLE GENOME SHOTGUN SEQUENCE"/>
    <property type="match status" value="1"/>
</dbReference>
<dbReference type="GeneID" id="63785746"/>
<dbReference type="PANTHER" id="PTHR38703:SF1">
    <property type="entry name" value="ALLERGEN"/>
    <property type="match status" value="1"/>
</dbReference>
<dbReference type="EMBL" id="MCFI01000007">
    <property type="protein sequence ID" value="ORY83891.1"/>
    <property type="molecule type" value="Genomic_DNA"/>
</dbReference>
<feature type="compositionally biased region" description="Polar residues" evidence="1">
    <location>
        <begin position="14"/>
        <end position="27"/>
    </location>
</feature>
<evidence type="ECO:0000256" key="1">
    <source>
        <dbReference type="SAM" id="MobiDB-lite"/>
    </source>
</evidence>
<gene>
    <name evidence="2" type="ORF">BCR37DRAFT_378902</name>
</gene>
<organism evidence="2 3">
    <name type="scientific">Protomyces lactucae-debilis</name>
    <dbReference type="NCBI Taxonomy" id="2754530"/>
    <lineage>
        <taxon>Eukaryota</taxon>
        <taxon>Fungi</taxon>
        <taxon>Dikarya</taxon>
        <taxon>Ascomycota</taxon>
        <taxon>Taphrinomycotina</taxon>
        <taxon>Taphrinomycetes</taxon>
        <taxon>Taphrinales</taxon>
        <taxon>Protomycetaceae</taxon>
        <taxon>Protomyces</taxon>
    </lineage>
</organism>
<evidence type="ECO:0000313" key="2">
    <source>
        <dbReference type="EMBL" id="ORY83891.1"/>
    </source>
</evidence>
<accession>A0A1Y2FIW2</accession>
<name>A0A1Y2FIW2_PROLT</name>
<feature type="region of interest" description="Disordered" evidence="1">
    <location>
        <begin position="1"/>
        <end position="27"/>
    </location>
</feature>
<reference evidence="2 3" key="1">
    <citation type="submission" date="2016-07" db="EMBL/GenBank/DDBJ databases">
        <title>Pervasive Adenine N6-methylation of Active Genes in Fungi.</title>
        <authorList>
            <consortium name="DOE Joint Genome Institute"/>
            <person name="Mondo S.J."/>
            <person name="Dannebaum R.O."/>
            <person name="Kuo R.C."/>
            <person name="Labutti K."/>
            <person name="Haridas S."/>
            <person name="Kuo A."/>
            <person name="Salamov A."/>
            <person name="Ahrendt S.R."/>
            <person name="Lipzen A."/>
            <person name="Sullivan W."/>
            <person name="Andreopoulos W.B."/>
            <person name="Clum A."/>
            <person name="Lindquist E."/>
            <person name="Daum C."/>
            <person name="Ramamoorthy G.K."/>
            <person name="Gryganskyi A."/>
            <person name="Culley D."/>
            <person name="Magnuson J.K."/>
            <person name="James T.Y."/>
            <person name="O'Malley M.A."/>
            <person name="Stajich J.E."/>
            <person name="Spatafora J.W."/>
            <person name="Visel A."/>
            <person name="Grigoriev I.V."/>
        </authorList>
    </citation>
    <scope>NUCLEOTIDE SEQUENCE [LARGE SCALE GENOMIC DNA]</scope>
    <source>
        <strain evidence="2 3">12-1054</strain>
    </source>
</reference>
<dbReference type="AlphaFoldDB" id="A0A1Y2FIW2"/>
<dbReference type="RefSeq" id="XP_040726186.1">
    <property type="nucleotide sequence ID" value="XM_040869147.1"/>
</dbReference>
<feature type="region of interest" description="Disordered" evidence="1">
    <location>
        <begin position="99"/>
        <end position="158"/>
    </location>
</feature>
<sequence length="158" mass="17026">MSERSKRALEEQKQAYTSTTTQEPTQYSKIEAAAIGSDTTHHHVHETIQPVIQRDVVQKEVIHTTVPIHEIIHEKPVVHEATVEPTITMEAFMKKHGSVSGGTVVSREERPGTPVTMEGSHFDGKQHTSAIGTAGHPIHGPGKTPPPHAPGSGSTNAS</sequence>
<keyword evidence="3" id="KW-1185">Reference proteome</keyword>
<evidence type="ECO:0000313" key="3">
    <source>
        <dbReference type="Proteomes" id="UP000193685"/>
    </source>
</evidence>